<feature type="compositionally biased region" description="Basic and acidic residues" evidence="1">
    <location>
        <begin position="174"/>
        <end position="201"/>
    </location>
</feature>
<accession>A0A813A8U0</accession>
<evidence type="ECO:0000313" key="2">
    <source>
        <dbReference type="EMBL" id="CAE7856379.1"/>
    </source>
</evidence>
<organism evidence="2 3">
    <name type="scientific">Symbiodinium necroappetens</name>
    <dbReference type="NCBI Taxonomy" id="1628268"/>
    <lineage>
        <taxon>Eukaryota</taxon>
        <taxon>Sar</taxon>
        <taxon>Alveolata</taxon>
        <taxon>Dinophyceae</taxon>
        <taxon>Suessiales</taxon>
        <taxon>Symbiodiniaceae</taxon>
        <taxon>Symbiodinium</taxon>
    </lineage>
</organism>
<sequence>DWVDETKVTAAERAWNSTCGALRTAAQEVLQSCTASLNEFRALPERQSYAAEMGLVLRRSQWVEGFLGQGKTSLATLIEEQKSGAHIAPESEATAAAAAATMSGDIGAVSRAAPCACWQKLESLSSLMAEDFKKCTSAKSIKTRRDELQQKKSYAADLLSAAKGAVNDMVTAKKRADQAQKRQEEKARKEAEKRGKADEPTKRRKKKTGKHALINADDESSFQSFPRFSPLRLDVRQPFIYRPDPSRMEGLQKSAAKELADFREVFKSSNLRVTEGKATRIACSEVADAFVKEVQSALSGAFAVGYFAEKDQAEPGPGSPGSGSQDAGGRVNAGMIEKVMRPQWFGMVPDHMSLARYEAGLLPMIKWVVQGTFVCSVVTCEELLATADMRTGDLQAKVTSKADGLAKENFFMGTLGPGDFLYVPAGALTSVQANRGVPGLSLKFEGSGKLKWKPCSLAAAIGHQ</sequence>
<reference evidence="2" key="1">
    <citation type="submission" date="2021-02" db="EMBL/GenBank/DDBJ databases">
        <authorList>
            <person name="Dougan E. K."/>
            <person name="Rhodes N."/>
            <person name="Thang M."/>
            <person name="Chan C."/>
        </authorList>
    </citation>
    <scope>NUCLEOTIDE SEQUENCE</scope>
</reference>
<evidence type="ECO:0000256" key="1">
    <source>
        <dbReference type="SAM" id="MobiDB-lite"/>
    </source>
</evidence>
<dbReference type="OrthoDB" id="439517at2759"/>
<dbReference type="AlphaFoldDB" id="A0A813A8U0"/>
<dbReference type="EMBL" id="CAJNJA010055713">
    <property type="protein sequence ID" value="CAE7856379.1"/>
    <property type="molecule type" value="Genomic_DNA"/>
</dbReference>
<keyword evidence="3" id="KW-1185">Reference proteome</keyword>
<feature type="region of interest" description="Disordered" evidence="1">
    <location>
        <begin position="171"/>
        <end position="212"/>
    </location>
</feature>
<proteinExistence type="predicted"/>
<evidence type="ECO:0000313" key="3">
    <source>
        <dbReference type="Proteomes" id="UP000601435"/>
    </source>
</evidence>
<gene>
    <name evidence="2" type="ORF">SNEC2469_LOCUS26902</name>
</gene>
<protein>
    <submittedName>
        <fullName evidence="2">Uncharacterized protein</fullName>
    </submittedName>
</protein>
<dbReference type="Proteomes" id="UP000601435">
    <property type="component" value="Unassembled WGS sequence"/>
</dbReference>
<name>A0A813A8U0_9DINO</name>
<comment type="caution">
    <text evidence="2">The sequence shown here is derived from an EMBL/GenBank/DDBJ whole genome shotgun (WGS) entry which is preliminary data.</text>
</comment>
<feature type="non-terminal residue" evidence="2">
    <location>
        <position position="1"/>
    </location>
</feature>